<feature type="compositionally biased region" description="Polar residues" evidence="6">
    <location>
        <begin position="210"/>
        <end position="233"/>
    </location>
</feature>
<feature type="disulfide bond" evidence="5">
    <location>
        <begin position="135"/>
        <end position="153"/>
    </location>
</feature>
<evidence type="ECO:0000313" key="8">
    <source>
        <dbReference type="EMBL" id="KAK2105954.1"/>
    </source>
</evidence>
<proteinExistence type="predicted"/>
<feature type="repeat" description="TNFR-Cys" evidence="5">
    <location>
        <begin position="111"/>
        <end position="153"/>
    </location>
</feature>
<keyword evidence="4" id="KW-0325">Glycoprotein</keyword>
<dbReference type="InterPro" id="IPR051670">
    <property type="entry name" value="TNF_chemokine_rcpt-like"/>
</dbReference>
<feature type="domain" description="TNFR-Cys" evidence="7">
    <location>
        <begin position="111"/>
        <end position="153"/>
    </location>
</feature>
<comment type="caution">
    <text evidence="8">The sequence shown here is derived from an EMBL/GenBank/DDBJ whole genome shotgun (WGS) entry which is preliminary data.</text>
</comment>
<feature type="repeat" description="TNFR-Cys" evidence="5">
    <location>
        <begin position="69"/>
        <end position="110"/>
    </location>
</feature>
<keyword evidence="1" id="KW-0732">Signal</keyword>
<dbReference type="PANTHER" id="PTHR47386:SF1">
    <property type="entry name" value="TUMOR NECROSIS FACTOR RECEPTOR SUPERFAMILY MEMBER 1B"/>
    <property type="match status" value="1"/>
</dbReference>
<dbReference type="SUPFAM" id="SSF57586">
    <property type="entry name" value="TNF receptor-like"/>
    <property type="match status" value="2"/>
</dbReference>
<dbReference type="Gene3D" id="2.10.50.10">
    <property type="entry name" value="Tumor Necrosis Factor Receptor, subunit A, domain 2"/>
    <property type="match status" value="2"/>
</dbReference>
<dbReference type="PROSITE" id="PS00652">
    <property type="entry name" value="TNFR_NGFR_1"/>
    <property type="match status" value="1"/>
</dbReference>
<dbReference type="EMBL" id="JASSZA010000007">
    <property type="protein sequence ID" value="KAK2105954.1"/>
    <property type="molecule type" value="Genomic_DNA"/>
</dbReference>
<reference evidence="8 9" key="1">
    <citation type="submission" date="2023-05" db="EMBL/GenBank/DDBJ databases">
        <title>B98-5 Cell Line De Novo Hybrid Assembly: An Optical Mapping Approach.</title>
        <authorList>
            <person name="Kananen K."/>
            <person name="Auerbach J.A."/>
            <person name="Kautto E."/>
            <person name="Blachly J.S."/>
        </authorList>
    </citation>
    <scope>NUCLEOTIDE SEQUENCE [LARGE SCALE GENOMIC DNA]</scope>
    <source>
        <strain evidence="8">B95-8</strain>
        <tissue evidence="8">Cell line</tissue>
    </source>
</reference>
<name>A0ABQ9VAL5_SAGOE</name>
<feature type="disulfide bond" evidence="5">
    <location>
        <begin position="70"/>
        <end position="85"/>
    </location>
</feature>
<gene>
    <name evidence="8" type="primary">TNFRSF1B_1</name>
    <name evidence="8" type="ORF">P7K49_015468</name>
</gene>
<dbReference type="PANTHER" id="PTHR47386">
    <property type="entry name" value="TUMOR NECROSIS FACTOR RECEPTOR SUPERFAMILY MEMBER 1B"/>
    <property type="match status" value="1"/>
</dbReference>
<keyword evidence="3 5" id="KW-1015">Disulfide bond</keyword>
<feature type="disulfide bond" evidence="5">
    <location>
        <begin position="92"/>
        <end position="110"/>
    </location>
</feature>
<keyword evidence="8" id="KW-0675">Receptor</keyword>
<evidence type="ECO:0000259" key="7">
    <source>
        <dbReference type="PROSITE" id="PS50050"/>
    </source>
</evidence>
<sequence length="313" mass="33559">MSDIDTLHLKAREHVPDQRILPPDSSEVLQPVSSRSEQLLGVWGRALEERVGQHAKVFCTRTSDTVCDFCENSTYTELWNWLPECLSCGSPCGSDQVETQACTQQQNRICACMPGWYCVLGKQEGCRLCSPLRKCGPGFGVAKPGTERSDVVCKPCAPGTFSSTTSSTDICRPHQRCNLVAIPGNASMDAVCLSESLTQNMAPGPAHSLQPVSTRSPNTKPTPGPSTALSTSFLLPMGPSPPAKGSTGDISLPVVGGDSGLGQVTAGASFLGLELHQVRGLKMVALWLNEAHRHDCFVIGFESLRPRLAPRLQ</sequence>
<evidence type="ECO:0000256" key="1">
    <source>
        <dbReference type="ARBA" id="ARBA00022729"/>
    </source>
</evidence>
<evidence type="ECO:0000256" key="3">
    <source>
        <dbReference type="ARBA" id="ARBA00023157"/>
    </source>
</evidence>
<feature type="region of interest" description="Disordered" evidence="6">
    <location>
        <begin position="203"/>
        <end position="248"/>
    </location>
</feature>
<keyword evidence="9" id="KW-1185">Reference proteome</keyword>
<organism evidence="8 9">
    <name type="scientific">Saguinus oedipus</name>
    <name type="common">Cotton-top tamarin</name>
    <name type="synonym">Oedipomidas oedipus</name>
    <dbReference type="NCBI Taxonomy" id="9490"/>
    <lineage>
        <taxon>Eukaryota</taxon>
        <taxon>Metazoa</taxon>
        <taxon>Chordata</taxon>
        <taxon>Craniata</taxon>
        <taxon>Vertebrata</taxon>
        <taxon>Euteleostomi</taxon>
        <taxon>Mammalia</taxon>
        <taxon>Eutheria</taxon>
        <taxon>Euarchontoglires</taxon>
        <taxon>Primates</taxon>
        <taxon>Haplorrhini</taxon>
        <taxon>Platyrrhini</taxon>
        <taxon>Cebidae</taxon>
        <taxon>Callitrichinae</taxon>
        <taxon>Saguinus</taxon>
    </lineage>
</organism>
<evidence type="ECO:0000256" key="6">
    <source>
        <dbReference type="SAM" id="MobiDB-lite"/>
    </source>
</evidence>
<accession>A0ABQ9VAL5</accession>
<evidence type="ECO:0000256" key="2">
    <source>
        <dbReference type="ARBA" id="ARBA00022737"/>
    </source>
</evidence>
<dbReference type="Pfam" id="PF00020">
    <property type="entry name" value="TNFR_c6"/>
    <property type="match status" value="1"/>
</dbReference>
<dbReference type="InterPro" id="IPR001368">
    <property type="entry name" value="TNFR/NGFR_Cys_rich_reg"/>
</dbReference>
<keyword evidence="2" id="KW-0677">Repeat</keyword>
<dbReference type="PROSITE" id="PS50050">
    <property type="entry name" value="TNFR_NGFR_2"/>
    <property type="match status" value="2"/>
</dbReference>
<comment type="caution">
    <text evidence="5">Lacks conserved residue(s) required for the propagation of feature annotation.</text>
</comment>
<dbReference type="Proteomes" id="UP001266305">
    <property type="component" value="Unassembled WGS sequence"/>
</dbReference>
<dbReference type="SMART" id="SM00208">
    <property type="entry name" value="TNFR"/>
    <property type="match status" value="3"/>
</dbReference>
<protein>
    <submittedName>
        <fullName evidence="8">Tumor necrosis factor receptor super member 1B</fullName>
    </submittedName>
</protein>
<evidence type="ECO:0000256" key="5">
    <source>
        <dbReference type="PROSITE-ProRule" id="PRU00206"/>
    </source>
</evidence>
<feature type="domain" description="TNFR-Cys" evidence="7">
    <location>
        <begin position="69"/>
        <end position="110"/>
    </location>
</feature>
<evidence type="ECO:0000256" key="4">
    <source>
        <dbReference type="ARBA" id="ARBA00023180"/>
    </source>
</evidence>
<evidence type="ECO:0000313" key="9">
    <source>
        <dbReference type="Proteomes" id="UP001266305"/>
    </source>
</evidence>